<organism evidence="1 2">
    <name type="scientific">Flavobacterium croceum DSM 17960</name>
    <dbReference type="NCBI Taxonomy" id="1121886"/>
    <lineage>
        <taxon>Bacteria</taxon>
        <taxon>Pseudomonadati</taxon>
        <taxon>Bacteroidota</taxon>
        <taxon>Flavobacteriia</taxon>
        <taxon>Flavobacteriales</taxon>
        <taxon>Flavobacteriaceae</taxon>
        <taxon>Flavobacterium</taxon>
    </lineage>
</organism>
<sequence length="74" mass="8620">MSRTILRICITTKDIINIEECSQRTASQKMSDMRVFFNKTDKRCKLTFKEYATYTGIPLEELEPFRLPPNSKAA</sequence>
<protein>
    <submittedName>
        <fullName evidence="1">Uncharacterized protein</fullName>
    </submittedName>
</protein>
<gene>
    <name evidence="1" type="ORF">Q361_10663</name>
</gene>
<proteinExistence type="predicted"/>
<dbReference type="AlphaFoldDB" id="A0A2S4N8H4"/>
<dbReference type="Proteomes" id="UP000237056">
    <property type="component" value="Unassembled WGS sequence"/>
</dbReference>
<name>A0A2S4N8H4_9FLAO</name>
<dbReference type="RefSeq" id="WP_146046982.1">
    <property type="nucleotide sequence ID" value="NZ_PQNY01000006.1"/>
</dbReference>
<comment type="caution">
    <text evidence="1">The sequence shown here is derived from an EMBL/GenBank/DDBJ whole genome shotgun (WGS) entry which is preliminary data.</text>
</comment>
<accession>A0A2S4N8H4</accession>
<dbReference type="EMBL" id="PQNY01000006">
    <property type="protein sequence ID" value="POS02001.1"/>
    <property type="molecule type" value="Genomic_DNA"/>
</dbReference>
<keyword evidence="2" id="KW-1185">Reference proteome</keyword>
<evidence type="ECO:0000313" key="2">
    <source>
        <dbReference type="Proteomes" id="UP000237056"/>
    </source>
</evidence>
<reference evidence="1 2" key="1">
    <citation type="submission" date="2018-01" db="EMBL/GenBank/DDBJ databases">
        <title>Genomic Encyclopedia of Type Strains, Phase I: the one thousand microbial genomes (KMG-I) project.</title>
        <authorList>
            <person name="Goeker M."/>
        </authorList>
    </citation>
    <scope>NUCLEOTIDE SEQUENCE [LARGE SCALE GENOMIC DNA]</scope>
    <source>
        <strain evidence="1 2">DSM 17960</strain>
    </source>
</reference>
<evidence type="ECO:0000313" key="1">
    <source>
        <dbReference type="EMBL" id="POS02001.1"/>
    </source>
</evidence>